<dbReference type="AlphaFoldDB" id="A0A1I2X8E5"/>
<dbReference type="Gene3D" id="3.40.50.300">
    <property type="entry name" value="P-loop containing nucleotide triphosphate hydrolases"/>
    <property type="match status" value="1"/>
</dbReference>
<dbReference type="PANTHER" id="PTHR43297:SF2">
    <property type="entry name" value="DIPEPTIDE TRANSPORT ATP-BINDING PROTEIN DPPD"/>
    <property type="match status" value="1"/>
</dbReference>
<dbReference type="GO" id="GO:0015833">
    <property type="term" value="P:peptide transport"/>
    <property type="evidence" value="ECO:0007669"/>
    <property type="project" value="InterPro"/>
</dbReference>
<evidence type="ECO:0000256" key="3">
    <source>
        <dbReference type="ARBA" id="ARBA00022448"/>
    </source>
</evidence>
<proteinExistence type="inferred from homology"/>
<keyword evidence="4" id="KW-1003">Cell membrane</keyword>
<evidence type="ECO:0000256" key="6">
    <source>
        <dbReference type="ARBA" id="ARBA00022840"/>
    </source>
</evidence>
<dbReference type="InterPro" id="IPR003593">
    <property type="entry name" value="AAA+_ATPase"/>
</dbReference>
<keyword evidence="7" id="KW-0472">Membrane</keyword>
<evidence type="ECO:0000256" key="5">
    <source>
        <dbReference type="ARBA" id="ARBA00022741"/>
    </source>
</evidence>
<dbReference type="InterPro" id="IPR027417">
    <property type="entry name" value="P-loop_NTPase"/>
</dbReference>
<dbReference type="Pfam" id="PF08352">
    <property type="entry name" value="oligo_HPY"/>
    <property type="match status" value="1"/>
</dbReference>
<dbReference type="GO" id="GO:0016887">
    <property type="term" value="F:ATP hydrolysis activity"/>
    <property type="evidence" value="ECO:0007669"/>
    <property type="project" value="InterPro"/>
</dbReference>
<sequence length="352" mass="37918">MSESVRERSPMSDTSAKDPAVAIRGLKVLFGGKVEAVDGVDLTLERGQTVALIGESGSGKSVTLRAIMRLNPERSTRITGRIVVAGQDVMALSAKALRALRGRTVAMIFQEPLLAFDPVYTVGRQITEAIRQHEAIGADAARRRALELFERVRIPSPERRLDAYPHEMSGGMRQRAMIALALACRPQVLLADEPTTALDATVQIQVLLLLRELQAEFGLSTIFVTHDLGAAVEVADRIAVMYAGRIVEEGSARDVVLDPHHPYTIGLLHSRADGALAKGSRLKTIPGSPPDLANRPPGCAFSARCFLAEERCHTETPPDVTVAPGHRAACWRTDVAQAVFAGDRAQALEATA</sequence>
<evidence type="ECO:0000313" key="9">
    <source>
        <dbReference type="EMBL" id="SFH08976.1"/>
    </source>
</evidence>
<dbReference type="Proteomes" id="UP000199229">
    <property type="component" value="Unassembled WGS sequence"/>
</dbReference>
<evidence type="ECO:0000256" key="4">
    <source>
        <dbReference type="ARBA" id="ARBA00022475"/>
    </source>
</evidence>
<dbReference type="PROSITE" id="PS50893">
    <property type="entry name" value="ABC_TRANSPORTER_2"/>
    <property type="match status" value="1"/>
</dbReference>
<comment type="similarity">
    <text evidence="2">Belongs to the ABC transporter superfamily.</text>
</comment>
<dbReference type="NCBIfam" id="TIGR01727">
    <property type="entry name" value="oligo_HPY"/>
    <property type="match status" value="1"/>
</dbReference>
<accession>A0A1I2X8E5</accession>
<gene>
    <name evidence="9" type="ORF">SAMN05192565_13321</name>
</gene>
<dbReference type="FunFam" id="3.40.50.300:FF:000016">
    <property type="entry name" value="Oligopeptide ABC transporter ATP-binding component"/>
    <property type="match status" value="1"/>
</dbReference>
<organism evidence="9 10">
    <name type="scientific">Methylobacterium gossipiicola</name>
    <dbReference type="NCBI Taxonomy" id="582675"/>
    <lineage>
        <taxon>Bacteria</taxon>
        <taxon>Pseudomonadati</taxon>
        <taxon>Pseudomonadota</taxon>
        <taxon>Alphaproteobacteria</taxon>
        <taxon>Hyphomicrobiales</taxon>
        <taxon>Methylobacteriaceae</taxon>
        <taxon>Methylobacterium</taxon>
    </lineage>
</organism>
<dbReference type="PROSITE" id="PS00211">
    <property type="entry name" value="ABC_TRANSPORTER_1"/>
    <property type="match status" value="1"/>
</dbReference>
<dbReference type="GO" id="GO:0005886">
    <property type="term" value="C:plasma membrane"/>
    <property type="evidence" value="ECO:0007669"/>
    <property type="project" value="UniProtKB-SubCell"/>
</dbReference>
<dbReference type="GO" id="GO:0005524">
    <property type="term" value="F:ATP binding"/>
    <property type="evidence" value="ECO:0007669"/>
    <property type="project" value="UniProtKB-KW"/>
</dbReference>
<evidence type="ECO:0000256" key="1">
    <source>
        <dbReference type="ARBA" id="ARBA00004417"/>
    </source>
</evidence>
<evidence type="ECO:0000259" key="8">
    <source>
        <dbReference type="PROSITE" id="PS50893"/>
    </source>
</evidence>
<keyword evidence="6 9" id="KW-0067">ATP-binding</keyword>
<dbReference type="SMART" id="SM00382">
    <property type="entry name" value="AAA"/>
    <property type="match status" value="1"/>
</dbReference>
<dbReference type="STRING" id="582675.SAMN05192565_13321"/>
<dbReference type="InterPro" id="IPR017871">
    <property type="entry name" value="ABC_transporter-like_CS"/>
</dbReference>
<dbReference type="Pfam" id="PF00005">
    <property type="entry name" value="ABC_tran"/>
    <property type="match status" value="1"/>
</dbReference>
<comment type="subcellular location">
    <subcellularLocation>
        <location evidence="1">Cell inner membrane</location>
        <topology evidence="1">Peripheral membrane protein</topology>
    </subcellularLocation>
</comment>
<keyword evidence="10" id="KW-1185">Reference proteome</keyword>
<dbReference type="InterPro" id="IPR003439">
    <property type="entry name" value="ABC_transporter-like_ATP-bd"/>
</dbReference>
<dbReference type="InterPro" id="IPR013563">
    <property type="entry name" value="Oligopep_ABC_C"/>
</dbReference>
<name>A0A1I2X8E5_9HYPH</name>
<dbReference type="InterPro" id="IPR050388">
    <property type="entry name" value="ABC_Ni/Peptide_Import"/>
</dbReference>
<evidence type="ECO:0000256" key="2">
    <source>
        <dbReference type="ARBA" id="ARBA00005417"/>
    </source>
</evidence>
<dbReference type="PANTHER" id="PTHR43297">
    <property type="entry name" value="OLIGOPEPTIDE TRANSPORT ATP-BINDING PROTEIN APPD"/>
    <property type="match status" value="1"/>
</dbReference>
<dbReference type="SUPFAM" id="SSF52540">
    <property type="entry name" value="P-loop containing nucleoside triphosphate hydrolases"/>
    <property type="match status" value="1"/>
</dbReference>
<keyword evidence="3" id="KW-0813">Transport</keyword>
<evidence type="ECO:0000313" key="10">
    <source>
        <dbReference type="Proteomes" id="UP000199229"/>
    </source>
</evidence>
<reference evidence="10" key="1">
    <citation type="submission" date="2016-10" db="EMBL/GenBank/DDBJ databases">
        <authorList>
            <person name="Varghese N."/>
            <person name="Submissions S."/>
        </authorList>
    </citation>
    <scope>NUCLEOTIDE SEQUENCE [LARGE SCALE GENOMIC DNA]</scope>
    <source>
        <strain evidence="10">Gh-105</strain>
    </source>
</reference>
<keyword evidence="5" id="KW-0547">Nucleotide-binding</keyword>
<dbReference type="GO" id="GO:0055085">
    <property type="term" value="P:transmembrane transport"/>
    <property type="evidence" value="ECO:0007669"/>
    <property type="project" value="UniProtKB-ARBA"/>
</dbReference>
<dbReference type="EMBL" id="FOPM01000033">
    <property type="protein sequence ID" value="SFH08976.1"/>
    <property type="molecule type" value="Genomic_DNA"/>
</dbReference>
<feature type="domain" description="ABC transporter" evidence="8">
    <location>
        <begin position="21"/>
        <end position="268"/>
    </location>
</feature>
<dbReference type="CDD" id="cd03257">
    <property type="entry name" value="ABC_NikE_OppD_transporters"/>
    <property type="match status" value="1"/>
</dbReference>
<protein>
    <submittedName>
        <fullName evidence="9">Peptide/nickel transport system ATP-binding protein</fullName>
    </submittedName>
</protein>
<evidence type="ECO:0000256" key="7">
    <source>
        <dbReference type="ARBA" id="ARBA00023136"/>
    </source>
</evidence>